<organism evidence="1 2">
    <name type="scientific">Achromobacter deleyi</name>
    <dbReference type="NCBI Taxonomy" id="1353891"/>
    <lineage>
        <taxon>Bacteria</taxon>
        <taxon>Pseudomonadati</taxon>
        <taxon>Pseudomonadota</taxon>
        <taxon>Betaproteobacteria</taxon>
        <taxon>Burkholderiales</taxon>
        <taxon>Alcaligenaceae</taxon>
        <taxon>Achromobacter</taxon>
    </lineage>
</organism>
<evidence type="ECO:0000313" key="1">
    <source>
        <dbReference type="EMBL" id="CAB3703990.1"/>
    </source>
</evidence>
<dbReference type="AlphaFoldDB" id="A0A6S7B9F2"/>
<name>A0A6S7B9F2_9BURK</name>
<sequence length="38" mass="3921">MTNARPGLNATSIAPALVRGALELEATARGLLPHRLPA</sequence>
<dbReference type="Proteomes" id="UP000494111">
    <property type="component" value="Unassembled WGS sequence"/>
</dbReference>
<proteinExistence type="predicted"/>
<reference evidence="1 2" key="1">
    <citation type="submission" date="2020-04" db="EMBL/GenBank/DDBJ databases">
        <authorList>
            <person name="De Canck E."/>
        </authorList>
    </citation>
    <scope>NUCLEOTIDE SEQUENCE [LARGE SCALE GENOMIC DNA]</scope>
    <source>
        <strain evidence="1 2">LMG 3458</strain>
    </source>
</reference>
<gene>
    <name evidence="1" type="ORF">LMG3458_02818</name>
</gene>
<evidence type="ECO:0000313" key="2">
    <source>
        <dbReference type="Proteomes" id="UP000494111"/>
    </source>
</evidence>
<protein>
    <submittedName>
        <fullName evidence="1">Uncharacterized protein</fullName>
    </submittedName>
</protein>
<accession>A0A6S7B9F2</accession>
<dbReference type="EMBL" id="CADIJO010000008">
    <property type="protein sequence ID" value="CAB3703990.1"/>
    <property type="molecule type" value="Genomic_DNA"/>
</dbReference>